<dbReference type="NCBIfam" id="NF035944">
    <property type="entry name" value="PEPxxWA-CTERM"/>
    <property type="match status" value="1"/>
</dbReference>
<evidence type="ECO:0000313" key="4">
    <source>
        <dbReference type="Proteomes" id="UP000319897"/>
    </source>
</evidence>
<evidence type="ECO:0000313" key="3">
    <source>
        <dbReference type="EMBL" id="TPE61210.1"/>
    </source>
</evidence>
<reference evidence="3 4" key="1">
    <citation type="submission" date="2019-06" db="EMBL/GenBank/DDBJ databases">
        <authorList>
            <person name="Lee I."/>
            <person name="Jang G.I."/>
            <person name="Hwang C.Y."/>
        </authorList>
    </citation>
    <scope>NUCLEOTIDE SEQUENCE [LARGE SCALE GENOMIC DNA]</scope>
    <source>
        <strain evidence="3 4">PAMC 28131</strain>
    </source>
</reference>
<organism evidence="3 4">
    <name type="scientific">Sandaracinobacter neustonicus</name>
    <dbReference type="NCBI Taxonomy" id="1715348"/>
    <lineage>
        <taxon>Bacteria</taxon>
        <taxon>Pseudomonadati</taxon>
        <taxon>Pseudomonadota</taxon>
        <taxon>Alphaproteobacteria</taxon>
        <taxon>Sphingomonadales</taxon>
        <taxon>Sphingosinicellaceae</taxon>
        <taxon>Sandaracinobacter</taxon>
    </lineage>
</organism>
<comment type="caution">
    <text evidence="3">The sequence shown here is derived from an EMBL/GenBank/DDBJ whole genome shotgun (WGS) entry which is preliminary data.</text>
</comment>
<sequence length="230" mass="23712">MCDLGGWMDPSLGEGRNMMKTLLGAAAVALIGAPAMAAVVVSFDAGLATPSAGYTVIDTFDNLDNVTVNYGTVLIMNPPATSNGAPPANSVPAGTSYLSVLGGGSATIYFAPDTKSFQFDWGSIDTYNTLTVTSSTGIYTIVPGSSSFPNTADGNQHAHGTNGRVTVWGDVAGETFSSITLTSGTNSFEIDNLATIAVPEPATWAMLIVGFGLVGFAARRREQRLARAIS</sequence>
<feature type="domain" description="Ice-binding protein C-terminal" evidence="2">
    <location>
        <begin position="197"/>
        <end position="221"/>
    </location>
</feature>
<evidence type="ECO:0000259" key="2">
    <source>
        <dbReference type="Pfam" id="PF07589"/>
    </source>
</evidence>
<feature type="transmembrane region" description="Helical" evidence="1">
    <location>
        <begin position="201"/>
        <end position="218"/>
    </location>
</feature>
<name>A0A501XKW5_9SPHN</name>
<dbReference type="EMBL" id="VFSU01000024">
    <property type="protein sequence ID" value="TPE61210.1"/>
    <property type="molecule type" value="Genomic_DNA"/>
</dbReference>
<accession>A0A501XKW5</accession>
<dbReference type="AlphaFoldDB" id="A0A501XKW5"/>
<dbReference type="Pfam" id="PF07589">
    <property type="entry name" value="PEP-CTERM"/>
    <property type="match status" value="1"/>
</dbReference>
<proteinExistence type="predicted"/>
<dbReference type="OrthoDB" id="7585624at2"/>
<keyword evidence="4" id="KW-1185">Reference proteome</keyword>
<protein>
    <submittedName>
        <fullName evidence="3">PEP-CTERM sorting domain-containing protein</fullName>
    </submittedName>
</protein>
<evidence type="ECO:0000256" key="1">
    <source>
        <dbReference type="SAM" id="Phobius"/>
    </source>
</evidence>
<dbReference type="NCBIfam" id="TIGR02595">
    <property type="entry name" value="PEP_CTERM"/>
    <property type="match status" value="1"/>
</dbReference>
<keyword evidence="1" id="KW-1133">Transmembrane helix</keyword>
<keyword evidence="1" id="KW-0472">Membrane</keyword>
<dbReference type="InterPro" id="IPR013424">
    <property type="entry name" value="Ice-binding_C"/>
</dbReference>
<dbReference type="Proteomes" id="UP000319897">
    <property type="component" value="Unassembled WGS sequence"/>
</dbReference>
<gene>
    <name evidence="3" type="ORF">FJQ54_09995</name>
</gene>
<keyword evidence="1" id="KW-0812">Transmembrane</keyword>